<dbReference type="PANTHER" id="PTHR37827:SF1">
    <property type="entry name" value="HNH DOMAIN-CONTAINING PROTEIN"/>
    <property type="match status" value="1"/>
</dbReference>
<feature type="compositionally biased region" description="Basic residues" evidence="1">
    <location>
        <begin position="54"/>
        <end position="66"/>
    </location>
</feature>
<dbReference type="Proteomes" id="UP000594364">
    <property type="component" value="Chromosome 2"/>
</dbReference>
<dbReference type="OrthoDB" id="4850648at2759"/>
<protein>
    <recommendedName>
        <fullName evidence="4">HNH domain-containing protein</fullName>
    </recommendedName>
</protein>
<gene>
    <name evidence="2" type="ORF">C2857_007112</name>
</gene>
<name>A0A7S9PUK6_EPIFF</name>
<dbReference type="EMBL" id="CP031386">
    <property type="protein sequence ID" value="QPG97975.1"/>
    <property type="molecule type" value="Genomic_DNA"/>
</dbReference>
<reference evidence="2 3" key="1">
    <citation type="journal article" date="2018" name="PLoS Genet.">
        <title>Repeat elements organise 3D genome structure and mediate transcription in the filamentous fungus Epichloe festucae.</title>
        <authorList>
            <person name="Winter D.J."/>
            <person name="Ganley A.R.D."/>
            <person name="Young C.A."/>
            <person name="Liachko I."/>
            <person name="Schardl C.L."/>
            <person name="Dupont P.Y."/>
            <person name="Berry D."/>
            <person name="Ram A."/>
            <person name="Scott B."/>
            <person name="Cox M.P."/>
        </authorList>
    </citation>
    <scope>NUCLEOTIDE SEQUENCE [LARGE SCALE GENOMIC DNA]</scope>
    <source>
        <strain evidence="2 3">Fl1</strain>
    </source>
</reference>
<organism evidence="2 3">
    <name type="scientific">Epichloe festucae (strain Fl1)</name>
    <dbReference type="NCBI Taxonomy" id="877507"/>
    <lineage>
        <taxon>Eukaryota</taxon>
        <taxon>Fungi</taxon>
        <taxon>Dikarya</taxon>
        <taxon>Ascomycota</taxon>
        <taxon>Pezizomycotina</taxon>
        <taxon>Sordariomycetes</taxon>
        <taxon>Hypocreomycetidae</taxon>
        <taxon>Hypocreales</taxon>
        <taxon>Clavicipitaceae</taxon>
        <taxon>Epichloe</taxon>
    </lineage>
</organism>
<sequence>MVRARVRFMSDAGYNLDLVRGAERHGDDNYAVFRDCLASTLLQTTAPSTESGKKGTRRRRRTKSSAHKTSTISPGVSELHPRNDAEDLSDFIDYLAGTIFDAFPDALKQLDHRSWRESHELQTQFPLPLASENLSVLDLPPCIPDTFVTYNLVAADPTLDSPLPATTHDFLVPVMTSYIETLITPPPASWASRADACEICERDWIPLSYHHLIPRFVHEKVVKRGWHRKEDLQNVAWLCGACHRFVHHFKTHEELARDYYTVELLLAEEDVQKFAAWVARLRWKGGRARQRVK</sequence>
<evidence type="ECO:0000313" key="2">
    <source>
        <dbReference type="EMBL" id="QPG97975.1"/>
    </source>
</evidence>
<feature type="region of interest" description="Disordered" evidence="1">
    <location>
        <begin position="44"/>
        <end position="81"/>
    </location>
</feature>
<evidence type="ECO:0000256" key="1">
    <source>
        <dbReference type="SAM" id="MobiDB-lite"/>
    </source>
</evidence>
<dbReference type="AlphaFoldDB" id="A0A7S9PUK6"/>
<accession>A0A7S9PUK6</accession>
<dbReference type="PANTHER" id="PTHR37827">
    <property type="entry name" value="TUDOR DOMAIN-CONTAINING PROTEIN"/>
    <property type="match status" value="1"/>
</dbReference>
<proteinExistence type="predicted"/>
<keyword evidence="3" id="KW-1185">Reference proteome</keyword>
<evidence type="ECO:0008006" key="4">
    <source>
        <dbReference type="Google" id="ProtNLM"/>
    </source>
</evidence>
<evidence type="ECO:0000313" key="3">
    <source>
        <dbReference type="Proteomes" id="UP000594364"/>
    </source>
</evidence>